<comment type="caution">
    <text evidence="2">The sequence shown here is derived from an EMBL/GenBank/DDBJ whole genome shotgun (WGS) entry which is preliminary data.</text>
</comment>
<gene>
    <name evidence="2" type="ORF">GMARGA_LOCUS11676</name>
</gene>
<accession>A0ABN7UWZ1</accession>
<evidence type="ECO:0000313" key="2">
    <source>
        <dbReference type="EMBL" id="CAG8693622.1"/>
    </source>
</evidence>
<proteinExistence type="predicted"/>
<dbReference type="EMBL" id="CAJVQB010006906">
    <property type="protein sequence ID" value="CAG8693622.1"/>
    <property type="molecule type" value="Genomic_DNA"/>
</dbReference>
<evidence type="ECO:0000256" key="1">
    <source>
        <dbReference type="SAM" id="MobiDB-lite"/>
    </source>
</evidence>
<reference evidence="2 3" key="1">
    <citation type="submission" date="2021-06" db="EMBL/GenBank/DDBJ databases">
        <authorList>
            <person name="Kallberg Y."/>
            <person name="Tangrot J."/>
            <person name="Rosling A."/>
        </authorList>
    </citation>
    <scope>NUCLEOTIDE SEQUENCE [LARGE SCALE GENOMIC DNA]</scope>
    <source>
        <strain evidence="2 3">120-4 pot B 10/14</strain>
    </source>
</reference>
<evidence type="ECO:0000313" key="3">
    <source>
        <dbReference type="Proteomes" id="UP000789901"/>
    </source>
</evidence>
<dbReference type="Proteomes" id="UP000789901">
    <property type="component" value="Unassembled WGS sequence"/>
</dbReference>
<protein>
    <submittedName>
        <fullName evidence="2">28511_t:CDS:1</fullName>
    </submittedName>
</protein>
<sequence>MGFLNDLSCLADSILLLDNRMHSISKNKNDSLVSEESTETAKALSRQEIQSQQNRLRNTIECALEQQSEQRKC</sequence>
<keyword evidence="3" id="KW-1185">Reference proteome</keyword>
<organism evidence="2 3">
    <name type="scientific">Gigaspora margarita</name>
    <dbReference type="NCBI Taxonomy" id="4874"/>
    <lineage>
        <taxon>Eukaryota</taxon>
        <taxon>Fungi</taxon>
        <taxon>Fungi incertae sedis</taxon>
        <taxon>Mucoromycota</taxon>
        <taxon>Glomeromycotina</taxon>
        <taxon>Glomeromycetes</taxon>
        <taxon>Diversisporales</taxon>
        <taxon>Gigasporaceae</taxon>
        <taxon>Gigaspora</taxon>
    </lineage>
</organism>
<feature type="region of interest" description="Disordered" evidence="1">
    <location>
        <begin position="28"/>
        <end position="50"/>
    </location>
</feature>
<name>A0ABN7UWZ1_GIGMA</name>